<gene>
    <name evidence="2" type="ORF">BC742_0206</name>
</gene>
<dbReference type="EMBL" id="RBXN01000001">
    <property type="protein sequence ID" value="RKT61165.1"/>
    <property type="molecule type" value="Genomic_DNA"/>
</dbReference>
<keyword evidence="3" id="KW-1185">Reference proteome</keyword>
<feature type="transmembrane region" description="Helical" evidence="1">
    <location>
        <begin position="43"/>
        <end position="64"/>
    </location>
</feature>
<proteinExistence type="predicted"/>
<keyword evidence="1" id="KW-0472">Membrane</keyword>
<keyword evidence="1" id="KW-0812">Transmembrane</keyword>
<dbReference type="Proteomes" id="UP000269493">
    <property type="component" value="Unassembled WGS sequence"/>
</dbReference>
<evidence type="ECO:0000313" key="2">
    <source>
        <dbReference type="EMBL" id="RKT61165.1"/>
    </source>
</evidence>
<dbReference type="AlphaFoldDB" id="A0A495WKC9"/>
<evidence type="ECO:0000256" key="1">
    <source>
        <dbReference type="SAM" id="Phobius"/>
    </source>
</evidence>
<accession>A0A495WKC9</accession>
<evidence type="ECO:0000313" key="3">
    <source>
        <dbReference type="Proteomes" id="UP000269493"/>
    </source>
</evidence>
<keyword evidence="1" id="KW-1133">Transmembrane helix</keyword>
<protein>
    <submittedName>
        <fullName evidence="2">Uncharacterized protein</fullName>
    </submittedName>
</protein>
<sequence length="73" mass="8560">MDFIDLFFSYGPLILMVIIYIIPIIVGCYLFRHYKEISVGTKVIWFVILLITNYIGLIGLSIYLNTKKNEVRK</sequence>
<reference evidence="2 3" key="1">
    <citation type="submission" date="2018-10" db="EMBL/GenBank/DDBJ databases">
        <title>Genomic Encyclopedia of Archaeal and Bacterial Type Strains, Phase II (KMG-II): from individual species to whole genera.</title>
        <authorList>
            <person name="Goeker M."/>
        </authorList>
    </citation>
    <scope>NUCLEOTIDE SEQUENCE [LARGE SCALE GENOMIC DNA]</scope>
    <source>
        <strain evidence="2 3">NSB1</strain>
    </source>
</reference>
<comment type="caution">
    <text evidence="2">The sequence shown here is derived from an EMBL/GenBank/DDBJ whole genome shotgun (WGS) entry which is preliminary data.</text>
</comment>
<name>A0A495WKC9_9BACT</name>
<feature type="transmembrane region" description="Helical" evidence="1">
    <location>
        <begin position="6"/>
        <end position="31"/>
    </location>
</feature>
<organism evidence="2 3">
    <name type="scientific">Coprobacter fastidiosus NSB1 = JCM 33896</name>
    <dbReference type="NCBI Taxonomy" id="1349822"/>
    <lineage>
        <taxon>Bacteria</taxon>
        <taxon>Pseudomonadati</taxon>
        <taxon>Bacteroidota</taxon>
        <taxon>Bacteroidia</taxon>
        <taxon>Bacteroidales</taxon>
        <taxon>Barnesiellaceae</taxon>
        <taxon>Coprobacter</taxon>
    </lineage>
</organism>